<reference evidence="2" key="1">
    <citation type="submission" date="2024-04" db="EMBL/GenBank/DDBJ databases">
        <authorList>
            <consortium name="Molecular Ecology Group"/>
        </authorList>
    </citation>
    <scope>NUCLEOTIDE SEQUENCE</scope>
</reference>
<evidence type="ECO:0000313" key="2">
    <source>
        <dbReference type="EMBL" id="CAL1675678.1"/>
    </source>
</evidence>
<proteinExistence type="predicted"/>
<protein>
    <submittedName>
        <fullName evidence="2">Uncharacterized protein</fullName>
    </submittedName>
</protein>
<sequence>MVNDTSRREGRPLIALGPGQFARNLQKGRRPLSAYEAPTAVRTNIEDVGHQRRSCARACRQQCTPPVLFEHITMDHVGETRLMISGWDVPRTQPVVPSRRLQRSTLLSRTPLSNATRYDSTPTIRRRSTVPLGR</sequence>
<dbReference type="Proteomes" id="UP001497644">
    <property type="component" value="Chromosome 11"/>
</dbReference>
<accession>A0AAV2N6U8</accession>
<organism evidence="2 3">
    <name type="scientific">Lasius platythorax</name>
    <dbReference type="NCBI Taxonomy" id="488582"/>
    <lineage>
        <taxon>Eukaryota</taxon>
        <taxon>Metazoa</taxon>
        <taxon>Ecdysozoa</taxon>
        <taxon>Arthropoda</taxon>
        <taxon>Hexapoda</taxon>
        <taxon>Insecta</taxon>
        <taxon>Pterygota</taxon>
        <taxon>Neoptera</taxon>
        <taxon>Endopterygota</taxon>
        <taxon>Hymenoptera</taxon>
        <taxon>Apocrita</taxon>
        <taxon>Aculeata</taxon>
        <taxon>Formicoidea</taxon>
        <taxon>Formicidae</taxon>
        <taxon>Formicinae</taxon>
        <taxon>Lasius</taxon>
        <taxon>Lasius</taxon>
    </lineage>
</organism>
<gene>
    <name evidence="2" type="ORF">LPLAT_LOCUS2005</name>
</gene>
<name>A0AAV2N6U8_9HYME</name>
<dbReference type="AlphaFoldDB" id="A0AAV2N6U8"/>
<feature type="region of interest" description="Disordered" evidence="1">
    <location>
        <begin position="111"/>
        <end position="134"/>
    </location>
</feature>
<evidence type="ECO:0000256" key="1">
    <source>
        <dbReference type="SAM" id="MobiDB-lite"/>
    </source>
</evidence>
<keyword evidence="3" id="KW-1185">Reference proteome</keyword>
<evidence type="ECO:0000313" key="3">
    <source>
        <dbReference type="Proteomes" id="UP001497644"/>
    </source>
</evidence>
<dbReference type="EMBL" id="OZ034834">
    <property type="protein sequence ID" value="CAL1675678.1"/>
    <property type="molecule type" value="Genomic_DNA"/>
</dbReference>
<feature type="compositionally biased region" description="Polar residues" evidence="1">
    <location>
        <begin position="114"/>
        <end position="123"/>
    </location>
</feature>